<accession>A0A7J0EVW2</accession>
<evidence type="ECO:0000256" key="3">
    <source>
        <dbReference type="RuleBase" id="RU000383"/>
    </source>
</evidence>
<dbReference type="AlphaFoldDB" id="A0A7J0EVW2"/>
<feature type="compositionally biased region" description="Basic and acidic residues" evidence="4">
    <location>
        <begin position="281"/>
        <end position="352"/>
    </location>
</feature>
<dbReference type="Pfam" id="PF00134">
    <property type="entry name" value="Cyclin_N"/>
    <property type="match status" value="1"/>
</dbReference>
<dbReference type="SUPFAM" id="SSF47954">
    <property type="entry name" value="Cyclin-like"/>
    <property type="match status" value="2"/>
</dbReference>
<keyword evidence="2" id="KW-0131">Cell cycle</keyword>
<feature type="domain" description="Cyclin-like" evidence="5">
    <location>
        <begin position="40"/>
        <end position="118"/>
    </location>
</feature>
<gene>
    <name evidence="6" type="ORF">Acr_07g0008110</name>
</gene>
<dbReference type="PANTHER" id="PTHR10026">
    <property type="entry name" value="CYCLIN"/>
    <property type="match status" value="1"/>
</dbReference>
<dbReference type="InterPro" id="IPR036915">
    <property type="entry name" value="Cyclin-like_sf"/>
</dbReference>
<dbReference type="Proteomes" id="UP000585474">
    <property type="component" value="Unassembled WGS sequence"/>
</dbReference>
<dbReference type="OrthoDB" id="10264655at2759"/>
<dbReference type="EMBL" id="BJWL01000007">
    <property type="protein sequence ID" value="GFY90614.1"/>
    <property type="molecule type" value="Genomic_DNA"/>
</dbReference>
<organism evidence="6 7">
    <name type="scientific">Actinidia rufa</name>
    <dbReference type="NCBI Taxonomy" id="165716"/>
    <lineage>
        <taxon>Eukaryota</taxon>
        <taxon>Viridiplantae</taxon>
        <taxon>Streptophyta</taxon>
        <taxon>Embryophyta</taxon>
        <taxon>Tracheophyta</taxon>
        <taxon>Spermatophyta</taxon>
        <taxon>Magnoliopsida</taxon>
        <taxon>eudicotyledons</taxon>
        <taxon>Gunneridae</taxon>
        <taxon>Pentapetalae</taxon>
        <taxon>asterids</taxon>
        <taxon>Ericales</taxon>
        <taxon>Actinidiaceae</taxon>
        <taxon>Actinidia</taxon>
    </lineage>
</organism>
<dbReference type="InterPro" id="IPR043198">
    <property type="entry name" value="Cyclin/Ssn8"/>
</dbReference>
<evidence type="ECO:0000256" key="1">
    <source>
        <dbReference type="ARBA" id="ARBA00022618"/>
    </source>
</evidence>
<keyword evidence="1" id="KW-0132">Cell division</keyword>
<keyword evidence="7" id="KW-1185">Reference proteome</keyword>
<dbReference type="SMART" id="SM00385">
    <property type="entry name" value="CYCLIN"/>
    <property type="match status" value="1"/>
</dbReference>
<dbReference type="GO" id="GO:0016538">
    <property type="term" value="F:cyclin-dependent protein serine/threonine kinase regulator activity"/>
    <property type="evidence" value="ECO:0007669"/>
    <property type="project" value="InterPro"/>
</dbReference>
<comment type="similarity">
    <text evidence="3">Belongs to the cyclin family.</text>
</comment>
<dbReference type="GO" id="GO:0006357">
    <property type="term" value="P:regulation of transcription by RNA polymerase II"/>
    <property type="evidence" value="ECO:0007669"/>
    <property type="project" value="InterPro"/>
</dbReference>
<dbReference type="InterPro" id="IPR006671">
    <property type="entry name" value="Cyclin_N"/>
</dbReference>
<comment type="caution">
    <text evidence="6">The sequence shown here is derived from an EMBL/GenBank/DDBJ whole genome shotgun (WGS) entry which is preliminary data.</text>
</comment>
<dbReference type="GO" id="GO:0051301">
    <property type="term" value="P:cell division"/>
    <property type="evidence" value="ECO:0007669"/>
    <property type="project" value="UniProtKB-KW"/>
</dbReference>
<dbReference type="InterPro" id="IPR013763">
    <property type="entry name" value="Cyclin-like_dom"/>
</dbReference>
<sequence>MIYTAIDTFYVTDEQLQNSPSRNDGIDETTETTLRIYGCDLIQESGILLKLPQAVMATGQVLLHRFYCKKSFTRFNVKRVAASCVWLASKLEESPRKARQKYAELKMDLNKTERHLLKEMGFICHVEHPHKFISNYLAALETPPELRQEAWNLANDRSEVVACGVVYAAARRFQVPLPENPPWWKAFDAEKSGIDEVCKVLAHLYSLPKAQYIPEGSLSDPPAKNDTSTPKAALTPANLESGGSNGAIIKAALDKLKDTKKSRDDSESMPTGVEASIEPVSKLKSEHRTESSGERNKVRESERDRERDRLKVRDRDWGRDSDRERERDDTERGRDQSKDRGQRSKDKGKDSGKLMNSRWLSPKPCC</sequence>
<dbReference type="FunFam" id="1.10.472.10:FF:000031">
    <property type="entry name" value="cyclin-L1-1-like isoform X1"/>
    <property type="match status" value="1"/>
</dbReference>
<evidence type="ECO:0000313" key="7">
    <source>
        <dbReference type="Proteomes" id="UP000585474"/>
    </source>
</evidence>
<evidence type="ECO:0000259" key="5">
    <source>
        <dbReference type="SMART" id="SM00385"/>
    </source>
</evidence>
<feature type="region of interest" description="Disordered" evidence="4">
    <location>
        <begin position="257"/>
        <end position="366"/>
    </location>
</feature>
<evidence type="ECO:0000256" key="4">
    <source>
        <dbReference type="SAM" id="MobiDB-lite"/>
    </source>
</evidence>
<reference evidence="6 7" key="1">
    <citation type="submission" date="2019-07" db="EMBL/GenBank/DDBJ databases">
        <title>De Novo Assembly of kiwifruit Actinidia rufa.</title>
        <authorList>
            <person name="Sugita-Konishi S."/>
            <person name="Sato K."/>
            <person name="Mori E."/>
            <person name="Abe Y."/>
            <person name="Kisaki G."/>
            <person name="Hamano K."/>
            <person name="Suezawa K."/>
            <person name="Otani M."/>
            <person name="Fukuda T."/>
            <person name="Manabe T."/>
            <person name="Gomi K."/>
            <person name="Tabuchi M."/>
            <person name="Akimitsu K."/>
            <person name="Kataoka I."/>
        </authorList>
    </citation>
    <scope>NUCLEOTIDE SEQUENCE [LARGE SCALE GENOMIC DNA]</scope>
    <source>
        <strain evidence="7">cv. Fuchu</strain>
    </source>
</reference>
<dbReference type="Gene3D" id="1.10.472.10">
    <property type="entry name" value="Cyclin-like"/>
    <property type="match status" value="2"/>
</dbReference>
<name>A0A7J0EVW2_9ERIC</name>
<protein>
    <submittedName>
        <fullName evidence="6">Arginine-rich cyclin 1</fullName>
    </submittedName>
</protein>
<proteinExistence type="inferred from homology"/>
<evidence type="ECO:0000256" key="2">
    <source>
        <dbReference type="ARBA" id="ARBA00023306"/>
    </source>
</evidence>
<evidence type="ECO:0000313" key="6">
    <source>
        <dbReference type="EMBL" id="GFY90614.1"/>
    </source>
</evidence>
<keyword evidence="3" id="KW-0195">Cyclin</keyword>
<feature type="compositionally biased region" description="Basic and acidic residues" evidence="4">
    <location>
        <begin position="257"/>
        <end position="266"/>
    </location>
</feature>
<feature type="region of interest" description="Disordered" evidence="4">
    <location>
        <begin position="214"/>
        <end position="244"/>
    </location>
</feature>
<dbReference type="PIRSF" id="PIRSF036580">
    <property type="entry name" value="Cyclin_L"/>
    <property type="match status" value="1"/>
</dbReference>